<accession>A0A0F9MI90</accession>
<proteinExistence type="predicted"/>
<sequence length="69" mass="8123">MKEGFCFQCRDGEIEIGNYCKDCGSLLRDISDWDMSCECGHEVYPWSHYCTECGERITEDRILLYLEVK</sequence>
<comment type="caution">
    <text evidence="1">The sequence shown here is derived from an EMBL/GenBank/DDBJ whole genome shotgun (WGS) entry which is preliminary data.</text>
</comment>
<dbReference type="AlphaFoldDB" id="A0A0F9MI90"/>
<organism evidence="1">
    <name type="scientific">marine sediment metagenome</name>
    <dbReference type="NCBI Taxonomy" id="412755"/>
    <lineage>
        <taxon>unclassified sequences</taxon>
        <taxon>metagenomes</taxon>
        <taxon>ecological metagenomes</taxon>
    </lineage>
</organism>
<evidence type="ECO:0000313" key="1">
    <source>
        <dbReference type="EMBL" id="KKM76420.1"/>
    </source>
</evidence>
<gene>
    <name evidence="1" type="ORF">LCGC14_1380350</name>
</gene>
<name>A0A0F9MI90_9ZZZZ</name>
<dbReference type="EMBL" id="LAZR01008812">
    <property type="protein sequence ID" value="KKM76420.1"/>
    <property type="molecule type" value="Genomic_DNA"/>
</dbReference>
<reference evidence="1" key="1">
    <citation type="journal article" date="2015" name="Nature">
        <title>Complex archaea that bridge the gap between prokaryotes and eukaryotes.</title>
        <authorList>
            <person name="Spang A."/>
            <person name="Saw J.H."/>
            <person name="Jorgensen S.L."/>
            <person name="Zaremba-Niedzwiedzka K."/>
            <person name="Martijn J."/>
            <person name="Lind A.E."/>
            <person name="van Eijk R."/>
            <person name="Schleper C."/>
            <person name="Guy L."/>
            <person name="Ettema T.J."/>
        </authorList>
    </citation>
    <scope>NUCLEOTIDE SEQUENCE</scope>
</reference>
<protein>
    <recommendedName>
        <fullName evidence="2">DZANK-type domain-containing protein</fullName>
    </recommendedName>
</protein>
<evidence type="ECO:0008006" key="2">
    <source>
        <dbReference type="Google" id="ProtNLM"/>
    </source>
</evidence>